<protein>
    <submittedName>
        <fullName evidence="1">Uncharacterized protein</fullName>
    </submittedName>
</protein>
<reference evidence="1 2" key="1">
    <citation type="submission" date="2018-02" db="EMBL/GenBank/DDBJ databases">
        <title>The genomes of Aspergillus section Nigri reveals drivers in fungal speciation.</title>
        <authorList>
            <consortium name="DOE Joint Genome Institute"/>
            <person name="Vesth T.C."/>
            <person name="Nybo J."/>
            <person name="Theobald S."/>
            <person name="Brandl J."/>
            <person name="Frisvad J.C."/>
            <person name="Nielsen K.F."/>
            <person name="Lyhne E.K."/>
            <person name="Kogle M.E."/>
            <person name="Kuo A."/>
            <person name="Riley R."/>
            <person name="Clum A."/>
            <person name="Nolan M."/>
            <person name="Lipzen A."/>
            <person name="Salamov A."/>
            <person name="Henrissat B."/>
            <person name="Wiebenga A."/>
            <person name="De vries R.P."/>
            <person name="Grigoriev I.V."/>
            <person name="Mortensen U.H."/>
            <person name="Andersen M.R."/>
            <person name="Baker S.E."/>
        </authorList>
    </citation>
    <scope>NUCLEOTIDE SEQUENCE [LARGE SCALE GENOMIC DNA]</scope>
    <source>
        <strain evidence="1 2">CBS 101889</strain>
    </source>
</reference>
<proteinExistence type="predicted"/>
<evidence type="ECO:0000313" key="2">
    <source>
        <dbReference type="Proteomes" id="UP000248961"/>
    </source>
</evidence>
<dbReference type="AlphaFoldDB" id="A0A395HXH9"/>
<organism evidence="1 2">
    <name type="scientific">Aspergillus homomorphus (strain CBS 101889)</name>
    <dbReference type="NCBI Taxonomy" id="1450537"/>
    <lineage>
        <taxon>Eukaryota</taxon>
        <taxon>Fungi</taxon>
        <taxon>Dikarya</taxon>
        <taxon>Ascomycota</taxon>
        <taxon>Pezizomycotina</taxon>
        <taxon>Eurotiomycetes</taxon>
        <taxon>Eurotiomycetidae</taxon>
        <taxon>Eurotiales</taxon>
        <taxon>Aspergillaceae</taxon>
        <taxon>Aspergillus</taxon>
        <taxon>Aspergillus subgen. Circumdati</taxon>
    </lineage>
</organism>
<dbReference type="VEuPathDB" id="FungiDB:BO97DRAFT_414280"/>
<keyword evidence="2" id="KW-1185">Reference proteome</keyword>
<name>A0A395HXH9_ASPHC</name>
<dbReference type="RefSeq" id="XP_025551661.1">
    <property type="nucleotide sequence ID" value="XM_025696340.1"/>
</dbReference>
<evidence type="ECO:0000313" key="1">
    <source>
        <dbReference type="EMBL" id="RAL12507.1"/>
    </source>
</evidence>
<dbReference type="GeneID" id="37200629"/>
<dbReference type="EMBL" id="KZ824283">
    <property type="protein sequence ID" value="RAL12507.1"/>
    <property type="molecule type" value="Genomic_DNA"/>
</dbReference>
<dbReference type="Proteomes" id="UP000248961">
    <property type="component" value="Unassembled WGS sequence"/>
</dbReference>
<accession>A0A395HXH9</accession>
<sequence length="157" mass="18006">MCRGRGPAIVESSPELATGGILVFKARRPNCFVLPWQHQAFTIQPSVQMTLAVRKKATLVYVQTETLHQRWPQAVKDHEFFYPMPRMKNNLTEVIQTITSSNLGSKWMMIRKLTRTCEAVTHQTNLCGEARVRRAYGMDKMSSMCMGAKWRLFAIVE</sequence>
<gene>
    <name evidence="1" type="ORF">BO97DRAFT_414280</name>
</gene>